<reference evidence="13" key="1">
    <citation type="submission" date="2023-07" db="EMBL/GenBank/DDBJ databases">
        <authorList>
            <person name="Kim M.K."/>
        </authorList>
    </citation>
    <scope>NUCLEOTIDE SEQUENCE</scope>
    <source>
        <strain evidence="13">CA1-15</strain>
    </source>
</reference>
<protein>
    <recommendedName>
        <fullName evidence="10">Type II secretion system protein K</fullName>
    </recommendedName>
</protein>
<keyword evidence="3 10" id="KW-0813">Transport</keyword>
<evidence type="ECO:0000256" key="10">
    <source>
        <dbReference type="PIRNR" id="PIRNR002786"/>
    </source>
</evidence>
<evidence type="ECO:0000256" key="6">
    <source>
        <dbReference type="ARBA" id="ARBA00022692"/>
    </source>
</evidence>
<dbReference type="PANTHER" id="PTHR38831">
    <property type="entry name" value="TYPE II SECRETION SYSTEM PROTEIN K"/>
    <property type="match status" value="1"/>
</dbReference>
<evidence type="ECO:0000256" key="7">
    <source>
        <dbReference type="ARBA" id="ARBA00022927"/>
    </source>
</evidence>
<evidence type="ECO:0000259" key="12">
    <source>
        <dbReference type="Pfam" id="PF21687"/>
    </source>
</evidence>
<comment type="caution">
    <text evidence="13">The sequence shown here is derived from an EMBL/GenBank/DDBJ whole genome shotgun (WGS) entry which is preliminary data.</text>
</comment>
<feature type="domain" description="T2SS protein K first SAM-like" evidence="12">
    <location>
        <begin position="109"/>
        <end position="218"/>
    </location>
</feature>
<name>A0ABT8ZUK8_9SPHN</name>
<evidence type="ECO:0000259" key="11">
    <source>
        <dbReference type="Pfam" id="PF03934"/>
    </source>
</evidence>
<dbReference type="PIRSF" id="PIRSF002786">
    <property type="entry name" value="XcpX"/>
    <property type="match status" value="1"/>
</dbReference>
<dbReference type="Pfam" id="PF03934">
    <property type="entry name" value="T2SSK"/>
    <property type="match status" value="1"/>
</dbReference>
<dbReference type="InterPro" id="IPR049031">
    <property type="entry name" value="T2SSK_SAM-like_1st"/>
</dbReference>
<evidence type="ECO:0000256" key="1">
    <source>
        <dbReference type="ARBA" id="ARBA00004533"/>
    </source>
</evidence>
<dbReference type="InterPro" id="IPR045584">
    <property type="entry name" value="Pilin-like"/>
</dbReference>
<dbReference type="SUPFAM" id="SSF158544">
    <property type="entry name" value="GspK insert domain-like"/>
    <property type="match status" value="2"/>
</dbReference>
<accession>A0ABT8ZUK8</accession>
<dbReference type="NCBIfam" id="NF037980">
    <property type="entry name" value="T2SS_GspK"/>
    <property type="match status" value="1"/>
</dbReference>
<keyword evidence="4 10" id="KW-1003">Cell membrane</keyword>
<keyword evidence="7" id="KW-0653">Protein transport</keyword>
<evidence type="ECO:0000256" key="5">
    <source>
        <dbReference type="ARBA" id="ARBA00022519"/>
    </source>
</evidence>
<evidence type="ECO:0000256" key="9">
    <source>
        <dbReference type="ARBA" id="ARBA00023136"/>
    </source>
</evidence>
<dbReference type="InterPro" id="IPR049179">
    <property type="entry name" value="T2SSK_SAM-like_2nd"/>
</dbReference>
<keyword evidence="14" id="KW-1185">Reference proteome</keyword>
<keyword evidence="8" id="KW-1133">Transmembrane helix</keyword>
<dbReference type="Gene3D" id="3.30.1300.30">
    <property type="entry name" value="GSPII I/J protein-like"/>
    <property type="match status" value="1"/>
</dbReference>
<evidence type="ECO:0000256" key="3">
    <source>
        <dbReference type="ARBA" id="ARBA00022448"/>
    </source>
</evidence>
<keyword evidence="5 10" id="KW-0997">Cell inner membrane</keyword>
<evidence type="ECO:0000256" key="8">
    <source>
        <dbReference type="ARBA" id="ARBA00022989"/>
    </source>
</evidence>
<dbReference type="Gene3D" id="1.10.40.60">
    <property type="entry name" value="EpsJ-like"/>
    <property type="match status" value="2"/>
</dbReference>
<organism evidence="13 14">
    <name type="scientific">Sphingomonas immobilis</name>
    <dbReference type="NCBI Taxonomy" id="3063997"/>
    <lineage>
        <taxon>Bacteria</taxon>
        <taxon>Pseudomonadati</taxon>
        <taxon>Pseudomonadota</taxon>
        <taxon>Alphaproteobacteria</taxon>
        <taxon>Sphingomonadales</taxon>
        <taxon>Sphingomonadaceae</taxon>
        <taxon>Sphingomonas</taxon>
    </lineage>
</organism>
<evidence type="ECO:0000256" key="4">
    <source>
        <dbReference type="ARBA" id="ARBA00022475"/>
    </source>
</evidence>
<dbReference type="InterPro" id="IPR005628">
    <property type="entry name" value="GspK"/>
</dbReference>
<proteinExistence type="inferred from homology"/>
<gene>
    <name evidence="13" type="primary">gspK</name>
    <name evidence="13" type="ORF">Q5H94_02895</name>
</gene>
<evidence type="ECO:0000256" key="2">
    <source>
        <dbReference type="ARBA" id="ARBA00007246"/>
    </source>
</evidence>
<evidence type="ECO:0000313" key="14">
    <source>
        <dbReference type="Proteomes" id="UP001176468"/>
    </source>
</evidence>
<sequence length="332" mass="34692">MASMSMPGKPSERGAALLTVLLLVAVIAVLAATALERLRIATKIGGNAIALDQARAAAIATEALATIKVSDLLRKSPDRVSLVGDWSGTPFALPVPGGIATARIVDGGNCFNLNGLVLKAGDGVYTANPAAMERFAKLIRVIGAPARSPEAIAAATADWIDTDTEVQPNGAEDSDYAGLAVPYRTPNMLMTDVSELRAVKGVTPELYAKLRPWICALPMALQSKVNVNTLRPEQAPLLAILTPGAPNVAAMQRALLGRPALGYDTVEKFWASSALGGIGDTGSASTDSSVTSKWFALRVDVRLKDGELEQNGLIDASALPARLVSRQWGEAT</sequence>
<comment type="similarity">
    <text evidence="2 10">Belongs to the GSP K family.</text>
</comment>
<dbReference type="EMBL" id="JAUQSZ010000001">
    <property type="protein sequence ID" value="MDO7841261.1"/>
    <property type="molecule type" value="Genomic_DNA"/>
</dbReference>
<keyword evidence="9 10" id="KW-0472">Membrane</keyword>
<dbReference type="InterPro" id="IPR038072">
    <property type="entry name" value="GspK_central_sf"/>
</dbReference>
<keyword evidence="6" id="KW-0812">Transmembrane</keyword>
<evidence type="ECO:0000313" key="13">
    <source>
        <dbReference type="EMBL" id="MDO7841261.1"/>
    </source>
</evidence>
<dbReference type="SUPFAM" id="SSF54523">
    <property type="entry name" value="Pili subunits"/>
    <property type="match status" value="1"/>
</dbReference>
<dbReference type="PANTHER" id="PTHR38831:SF1">
    <property type="entry name" value="TYPE II SECRETION SYSTEM PROTEIN K-RELATED"/>
    <property type="match status" value="1"/>
</dbReference>
<comment type="subcellular location">
    <subcellularLocation>
        <location evidence="1 10">Cell inner membrane</location>
    </subcellularLocation>
</comment>
<dbReference type="Proteomes" id="UP001176468">
    <property type="component" value="Unassembled WGS sequence"/>
</dbReference>
<dbReference type="Pfam" id="PF21687">
    <property type="entry name" value="T2SSK_1st"/>
    <property type="match status" value="1"/>
</dbReference>
<feature type="domain" description="T2SS protein K second SAM-like" evidence="11">
    <location>
        <begin position="225"/>
        <end position="286"/>
    </location>
</feature>